<dbReference type="GO" id="GO:0004674">
    <property type="term" value="F:protein serine/threonine kinase activity"/>
    <property type="evidence" value="ECO:0007669"/>
    <property type="project" value="TreeGrafter"/>
</dbReference>
<dbReference type="AlphaFoldDB" id="A0A225VTV2"/>
<organism evidence="2 3">
    <name type="scientific">Phytophthora megakarya</name>
    <dbReference type="NCBI Taxonomy" id="4795"/>
    <lineage>
        <taxon>Eukaryota</taxon>
        <taxon>Sar</taxon>
        <taxon>Stramenopiles</taxon>
        <taxon>Oomycota</taxon>
        <taxon>Peronosporomycetes</taxon>
        <taxon>Peronosporales</taxon>
        <taxon>Peronosporaceae</taxon>
        <taxon>Phytophthora</taxon>
    </lineage>
</organism>
<dbReference type="InterPro" id="IPR011009">
    <property type="entry name" value="Kinase-like_dom_sf"/>
</dbReference>
<dbReference type="InterPro" id="IPR000719">
    <property type="entry name" value="Prot_kinase_dom"/>
</dbReference>
<keyword evidence="3" id="KW-1185">Reference proteome</keyword>
<evidence type="ECO:0000313" key="3">
    <source>
        <dbReference type="Proteomes" id="UP000198211"/>
    </source>
</evidence>
<dbReference type="PANTHER" id="PTHR44329">
    <property type="entry name" value="SERINE/THREONINE-PROTEIN KINASE TNNI3K-RELATED"/>
    <property type="match status" value="1"/>
</dbReference>
<protein>
    <submittedName>
        <fullName evidence="2">Protein kinase</fullName>
    </submittedName>
</protein>
<gene>
    <name evidence="2" type="ORF">PHMEG_00018514</name>
</gene>
<feature type="non-terminal residue" evidence="2">
    <location>
        <position position="1"/>
    </location>
</feature>
<proteinExistence type="predicted"/>
<dbReference type="Gene3D" id="1.10.510.10">
    <property type="entry name" value="Transferase(Phosphotransferase) domain 1"/>
    <property type="match status" value="1"/>
</dbReference>
<accession>A0A225VTV2</accession>
<comment type="caution">
    <text evidence="2">The sequence shown here is derived from an EMBL/GenBank/DDBJ whole genome shotgun (WGS) entry which is preliminary data.</text>
</comment>
<dbReference type="SUPFAM" id="SSF56112">
    <property type="entry name" value="Protein kinase-like (PK-like)"/>
    <property type="match status" value="1"/>
</dbReference>
<evidence type="ECO:0000259" key="1">
    <source>
        <dbReference type="PROSITE" id="PS50011"/>
    </source>
</evidence>
<dbReference type="OrthoDB" id="166752at2759"/>
<dbReference type="EMBL" id="NBNE01002991">
    <property type="protein sequence ID" value="OWZ08876.1"/>
    <property type="molecule type" value="Genomic_DNA"/>
</dbReference>
<dbReference type="GO" id="GO:0005524">
    <property type="term" value="F:ATP binding"/>
    <property type="evidence" value="ECO:0007669"/>
    <property type="project" value="InterPro"/>
</dbReference>
<dbReference type="STRING" id="4795.A0A225VTV2"/>
<dbReference type="InterPro" id="IPR001245">
    <property type="entry name" value="Ser-Thr/Tyr_kinase_cat_dom"/>
</dbReference>
<reference evidence="3" key="1">
    <citation type="submission" date="2017-03" db="EMBL/GenBank/DDBJ databases">
        <title>Phytopthora megakarya and P. palmivora, two closely related causual agents of cacao black pod achieved similar genome size and gene model numbers by different mechanisms.</title>
        <authorList>
            <person name="Ali S."/>
            <person name="Shao J."/>
            <person name="Larry D.J."/>
            <person name="Kronmiller B."/>
            <person name="Shen D."/>
            <person name="Strem M.D."/>
            <person name="Melnick R.L."/>
            <person name="Guiltinan M.J."/>
            <person name="Tyler B.M."/>
            <person name="Meinhardt L.W."/>
            <person name="Bailey B.A."/>
        </authorList>
    </citation>
    <scope>NUCLEOTIDE SEQUENCE [LARGE SCALE GENOMIC DNA]</scope>
    <source>
        <strain evidence="3">zdho120</strain>
    </source>
</reference>
<sequence length="117" mass="13388">VGAIRWKAPELIRKDKPLQPNVQSDIYAFGMCVVEAITGDIPWGPKMPDSAVKFHVTRKKFLPRPTEFDDAHWNLVERLCAFEPSERIKLSEAIEVLRSFAATEKTLPRREHVSAFI</sequence>
<evidence type="ECO:0000313" key="2">
    <source>
        <dbReference type="EMBL" id="OWZ08876.1"/>
    </source>
</evidence>
<keyword evidence="2" id="KW-0808">Transferase</keyword>
<dbReference type="InterPro" id="IPR051681">
    <property type="entry name" value="Ser/Thr_Kinases-Pseudokinases"/>
</dbReference>
<dbReference type="PROSITE" id="PS50011">
    <property type="entry name" value="PROTEIN_KINASE_DOM"/>
    <property type="match status" value="1"/>
</dbReference>
<dbReference type="Proteomes" id="UP000198211">
    <property type="component" value="Unassembled WGS sequence"/>
</dbReference>
<feature type="domain" description="Protein kinase" evidence="1">
    <location>
        <begin position="1"/>
        <end position="101"/>
    </location>
</feature>
<dbReference type="PANTHER" id="PTHR44329:SF214">
    <property type="entry name" value="PROTEIN KINASE DOMAIN-CONTAINING PROTEIN"/>
    <property type="match status" value="1"/>
</dbReference>
<keyword evidence="2" id="KW-0418">Kinase</keyword>
<dbReference type="Pfam" id="PF07714">
    <property type="entry name" value="PK_Tyr_Ser-Thr"/>
    <property type="match status" value="1"/>
</dbReference>
<name>A0A225VTV2_9STRA</name>